<evidence type="ECO:0000313" key="10">
    <source>
        <dbReference type="Proteomes" id="UP000662466"/>
    </source>
</evidence>
<dbReference type="PROSITE" id="PS50297">
    <property type="entry name" value="ANK_REP_REGION"/>
    <property type="match status" value="2"/>
</dbReference>
<evidence type="ECO:0000313" key="9">
    <source>
        <dbReference type="EMBL" id="KAF7172735.1"/>
    </source>
</evidence>
<keyword evidence="4 7" id="KW-0472">Membrane</keyword>
<feature type="region of interest" description="Disordered" evidence="6">
    <location>
        <begin position="444"/>
        <end position="472"/>
    </location>
</feature>
<feature type="region of interest" description="Disordered" evidence="6">
    <location>
        <begin position="356"/>
        <end position="387"/>
    </location>
</feature>
<evidence type="ECO:0000259" key="8">
    <source>
        <dbReference type="Pfam" id="PF13813"/>
    </source>
</evidence>
<dbReference type="GO" id="GO:0016020">
    <property type="term" value="C:membrane"/>
    <property type="evidence" value="ECO:0007669"/>
    <property type="project" value="UniProtKB-SubCell"/>
</dbReference>
<feature type="transmembrane region" description="Helical" evidence="7">
    <location>
        <begin position="672"/>
        <end position="692"/>
    </location>
</feature>
<dbReference type="InterPro" id="IPR032805">
    <property type="entry name" value="Wax_synthase_dom"/>
</dbReference>
<dbReference type="InterPro" id="IPR002110">
    <property type="entry name" value="Ankyrin_rpt"/>
</dbReference>
<keyword evidence="2 7" id="KW-0812">Transmembrane</keyword>
<dbReference type="PANTHER" id="PTHR46224">
    <property type="entry name" value="ANKYRIN REPEAT FAMILY PROTEIN"/>
    <property type="match status" value="1"/>
</dbReference>
<protein>
    <recommendedName>
        <fullName evidence="8">Wax synthase domain-containing protein</fullName>
    </recommendedName>
</protein>
<dbReference type="AlphaFoldDB" id="A0A8H6V083"/>
<evidence type="ECO:0000256" key="5">
    <source>
        <dbReference type="PROSITE-ProRule" id="PRU00023"/>
    </source>
</evidence>
<organism evidence="9 10">
    <name type="scientific">Aspergillus hiratsukae</name>
    <dbReference type="NCBI Taxonomy" id="1194566"/>
    <lineage>
        <taxon>Eukaryota</taxon>
        <taxon>Fungi</taxon>
        <taxon>Dikarya</taxon>
        <taxon>Ascomycota</taxon>
        <taxon>Pezizomycotina</taxon>
        <taxon>Eurotiomycetes</taxon>
        <taxon>Eurotiomycetidae</taxon>
        <taxon>Eurotiales</taxon>
        <taxon>Aspergillaceae</taxon>
        <taxon>Aspergillus</taxon>
        <taxon>Aspergillus subgen. Fumigati</taxon>
    </lineage>
</organism>
<name>A0A8H6V083_9EURO</name>
<evidence type="ECO:0000256" key="1">
    <source>
        <dbReference type="ARBA" id="ARBA00004141"/>
    </source>
</evidence>
<feature type="transmembrane region" description="Helical" evidence="7">
    <location>
        <begin position="640"/>
        <end position="660"/>
    </location>
</feature>
<accession>A0A8H6V083</accession>
<dbReference type="Proteomes" id="UP000662466">
    <property type="component" value="Unassembled WGS sequence"/>
</dbReference>
<dbReference type="Pfam" id="PF12796">
    <property type="entry name" value="Ank_2"/>
    <property type="match status" value="1"/>
</dbReference>
<dbReference type="PANTHER" id="PTHR46224:SF64">
    <property type="entry name" value="IQ MOTIF AND ANKYRIN REPEAT DOMAIN-CONTAINING PROTEIN 1"/>
    <property type="match status" value="1"/>
</dbReference>
<feature type="domain" description="Wax synthase" evidence="8">
    <location>
        <begin position="593"/>
        <end position="676"/>
    </location>
</feature>
<feature type="repeat" description="ANK" evidence="5">
    <location>
        <begin position="140"/>
        <end position="172"/>
    </location>
</feature>
<dbReference type="SUPFAM" id="SSF48403">
    <property type="entry name" value="Ankyrin repeat"/>
    <property type="match status" value="1"/>
</dbReference>
<dbReference type="PROSITE" id="PS50088">
    <property type="entry name" value="ANK_REPEAT"/>
    <property type="match status" value="2"/>
</dbReference>
<keyword evidence="5" id="KW-0040">ANK repeat</keyword>
<dbReference type="InterPro" id="IPR051616">
    <property type="entry name" value="Cul2-RING_E3_ligase_SR"/>
</dbReference>
<feature type="transmembrane region" description="Helical" evidence="7">
    <location>
        <begin position="271"/>
        <end position="290"/>
    </location>
</feature>
<proteinExistence type="predicted"/>
<evidence type="ECO:0000256" key="7">
    <source>
        <dbReference type="SAM" id="Phobius"/>
    </source>
</evidence>
<evidence type="ECO:0000256" key="3">
    <source>
        <dbReference type="ARBA" id="ARBA00022989"/>
    </source>
</evidence>
<comment type="caution">
    <text evidence="9">The sequence shown here is derived from an EMBL/GenBank/DDBJ whole genome shotgun (WGS) entry which is preliminary data.</text>
</comment>
<sequence>MPTSTNTSTHIQYDVDSIRNAIADETRLTPGRQIRSCSDIRGLFRDLSLSPDKIDFLSICAYVGLLLHFGAHVNPPQDCARLTPLQLAVQHRQPGLVQLVLDNKANPNSFTTAKREEPDEGCLLSSTGLADVNGLPSPVRGRTALQEAASSGFVQLSEYLLAHGADVNAPAAHLGGVTALQGAAIDGDIRIVMMLLLASADVNVAPAIEQGLNSIEAAAGNGRLDTLHLLLNYHPDTEDDAPTQTSSYRQILDNNRDQFELLIQHGDYKPFYLWHLLVFTALPLCGLLISRQHGARYLRPVIFALILSTAVDVIRHRRSLLGANGYMGGLVTAWWTIWSATILVFNDAERDFERIERRSSDAAGPDKARTPDNENKPRSSDKPANGHIFKAKQYASQRDSETLAWQPYPRAWLHRLNWAMGLLFNMRGPEWNWRISALDPLPDSLQTQRTTRNGQSARQAMDKTDNKAESQPDARARLNAGLVAFLKHYLLLDLIKVLMMHDPYFWGLVPSASARPFPFTYLPLPTIPGVLVRLYRLTLSGLGVYAALSFVTSLSPVIFLGLSLAFPNASRALTRVPFDAPWLYSATFGSFFRPILDHGLTGCWSEWWHQLFRFGFTSTANFLLSLLPKRLAARPSVRRTVTTVTAFSLSGLIHACGSYTQFADTRPLTPFAFFFLQAIGVIIQTQLARFVNARYSFSRPTRRAANAVFALGWLRAAV</sequence>
<keyword evidence="3 7" id="KW-1133">Transmembrane helix</keyword>
<comment type="subcellular location">
    <subcellularLocation>
        <location evidence="1">Membrane</location>
        <topology evidence="1">Multi-pass membrane protein</topology>
    </subcellularLocation>
</comment>
<reference evidence="9" key="1">
    <citation type="submission" date="2020-06" db="EMBL/GenBank/DDBJ databases">
        <title>Draft genome sequences of strains closely related to Aspergillus parafelis and Aspergillus hiratsukae.</title>
        <authorList>
            <person name="Dos Santos R.A.C."/>
            <person name="Rivero-Menendez O."/>
            <person name="Steenwyk J.L."/>
            <person name="Mead M.E."/>
            <person name="Goldman G.H."/>
            <person name="Alastruey-Izquierdo A."/>
            <person name="Rokas A."/>
        </authorList>
    </citation>
    <scope>NUCLEOTIDE SEQUENCE</scope>
    <source>
        <strain evidence="9">CNM-CM6106</strain>
    </source>
</reference>
<feature type="transmembrane region" description="Helical" evidence="7">
    <location>
        <begin position="326"/>
        <end position="345"/>
    </location>
</feature>
<evidence type="ECO:0000256" key="6">
    <source>
        <dbReference type="SAM" id="MobiDB-lite"/>
    </source>
</evidence>
<feature type="compositionally biased region" description="Polar residues" evidence="6">
    <location>
        <begin position="444"/>
        <end position="458"/>
    </location>
</feature>
<evidence type="ECO:0000256" key="2">
    <source>
        <dbReference type="ARBA" id="ARBA00022692"/>
    </source>
</evidence>
<dbReference type="Gene3D" id="1.25.40.20">
    <property type="entry name" value="Ankyrin repeat-containing domain"/>
    <property type="match status" value="2"/>
</dbReference>
<dbReference type="Pfam" id="PF13813">
    <property type="entry name" value="MBOAT_2"/>
    <property type="match status" value="1"/>
</dbReference>
<feature type="transmembrane region" description="Helical" evidence="7">
    <location>
        <begin position="542"/>
        <end position="566"/>
    </location>
</feature>
<gene>
    <name evidence="9" type="ORF">CNMCM6106_006868</name>
</gene>
<dbReference type="SMART" id="SM00248">
    <property type="entry name" value="ANK"/>
    <property type="match status" value="4"/>
</dbReference>
<feature type="compositionally biased region" description="Basic and acidic residues" evidence="6">
    <location>
        <begin position="356"/>
        <end position="381"/>
    </location>
</feature>
<feature type="compositionally biased region" description="Basic and acidic residues" evidence="6">
    <location>
        <begin position="460"/>
        <end position="472"/>
    </location>
</feature>
<dbReference type="EMBL" id="JACBAF010001836">
    <property type="protein sequence ID" value="KAF7172735.1"/>
    <property type="molecule type" value="Genomic_DNA"/>
</dbReference>
<evidence type="ECO:0000256" key="4">
    <source>
        <dbReference type="ARBA" id="ARBA00023136"/>
    </source>
</evidence>
<feature type="repeat" description="ANK" evidence="5">
    <location>
        <begin position="175"/>
        <end position="207"/>
    </location>
</feature>
<dbReference type="InterPro" id="IPR036770">
    <property type="entry name" value="Ankyrin_rpt-contain_sf"/>
</dbReference>